<feature type="transmembrane region" description="Helical" evidence="8">
    <location>
        <begin position="920"/>
        <end position="946"/>
    </location>
</feature>
<evidence type="ECO:0000256" key="8">
    <source>
        <dbReference type="SAM" id="Phobius"/>
    </source>
</evidence>
<evidence type="ECO:0000256" key="6">
    <source>
        <dbReference type="ARBA" id="ARBA00022989"/>
    </source>
</evidence>
<dbReference type="PANTHER" id="PTHR32063:SF19">
    <property type="entry name" value="CATION EFFLUX SYSTEM PROTEIN CUSA"/>
    <property type="match status" value="1"/>
</dbReference>
<dbReference type="Gene3D" id="3.30.70.1320">
    <property type="entry name" value="Multidrug efflux transporter AcrB pore domain like"/>
    <property type="match status" value="1"/>
</dbReference>
<feature type="transmembrane region" description="Helical" evidence="8">
    <location>
        <begin position="389"/>
        <end position="410"/>
    </location>
</feature>
<evidence type="ECO:0000256" key="2">
    <source>
        <dbReference type="ARBA" id="ARBA00010942"/>
    </source>
</evidence>
<keyword evidence="4" id="KW-1003">Cell membrane</keyword>
<dbReference type="Proteomes" id="UP000646426">
    <property type="component" value="Unassembled WGS sequence"/>
</dbReference>
<organism evidence="9 10">
    <name type="scientific">Cognatilysobacter bugurensis</name>
    <dbReference type="NCBI Taxonomy" id="543356"/>
    <lineage>
        <taxon>Bacteria</taxon>
        <taxon>Pseudomonadati</taxon>
        <taxon>Pseudomonadota</taxon>
        <taxon>Gammaproteobacteria</taxon>
        <taxon>Lysobacterales</taxon>
        <taxon>Lysobacteraceae</taxon>
        <taxon>Cognatilysobacter</taxon>
    </lineage>
</organism>
<keyword evidence="7 8" id="KW-0472">Membrane</keyword>
<accession>A0A918T3S4</accession>
<evidence type="ECO:0000256" key="3">
    <source>
        <dbReference type="ARBA" id="ARBA00022448"/>
    </source>
</evidence>
<feature type="transmembrane region" description="Helical" evidence="8">
    <location>
        <begin position="447"/>
        <end position="467"/>
    </location>
</feature>
<gene>
    <name evidence="9" type="ORF">GCM10007067_25940</name>
</gene>
<feature type="transmembrane region" description="Helical" evidence="8">
    <location>
        <begin position="362"/>
        <end position="383"/>
    </location>
</feature>
<feature type="transmembrane region" description="Helical" evidence="8">
    <location>
        <begin position="870"/>
        <end position="889"/>
    </location>
</feature>
<comment type="subcellular location">
    <subcellularLocation>
        <location evidence="1">Cell membrane</location>
        <topology evidence="1">Multi-pass membrane protein</topology>
    </subcellularLocation>
</comment>
<dbReference type="AlphaFoldDB" id="A0A918T3S4"/>
<feature type="transmembrane region" description="Helical" evidence="8">
    <location>
        <begin position="981"/>
        <end position="1000"/>
    </location>
</feature>
<feature type="transmembrane region" description="Helical" evidence="8">
    <location>
        <begin position="482"/>
        <end position="503"/>
    </location>
</feature>
<evidence type="ECO:0000313" key="10">
    <source>
        <dbReference type="Proteomes" id="UP000646426"/>
    </source>
</evidence>
<dbReference type="EMBL" id="BMYD01000005">
    <property type="protein sequence ID" value="GHA86925.1"/>
    <property type="molecule type" value="Genomic_DNA"/>
</dbReference>
<feature type="transmembrane region" description="Helical" evidence="8">
    <location>
        <begin position="341"/>
        <end position="357"/>
    </location>
</feature>
<evidence type="ECO:0000256" key="4">
    <source>
        <dbReference type="ARBA" id="ARBA00022475"/>
    </source>
</evidence>
<keyword evidence="10" id="KW-1185">Reference proteome</keyword>
<sequence>MIAAIIRASIANRALVLVAAVLLAIAGIWSVQRTPLDALPDLSDTQVIIRTEWPGQTPRIIEDQVTYPLTTTMLSVPGVKAVRGYSFFGDSFVYVLFDDDTDLYWARSRVLEYLSQVRDRLPEGVTPALGPDATGLGWIYEYALVDRTGKNDLGQLRALQDWFLRYELKTIPDVAEVASVGGMVRAWQIVPDPQALAARGVTISELVDALKAANGATGGSVIEQGEAELMVRSEGYLDRRQDFEQIPITSPDGVPVLLGEVATVQRGPTFRRGIAELDGEGEVAGGIIVLRSGKDALAAIDAVKARLQELKGSLPPGVEIVPVYDRSELIREAVSNLSHKLIEEFIVVALVCALFLWHLRSALVAVITLPLGILAAFIVMRMQGISANLLSLGGIAIAIGAMVDAAVVMIENAHKHLEHFHEAHGREAEGEERWQLMGEAATEVGPALFASLLVITLSFIPVFALQAQEGRLFAPLAYTKTYAMAAAAALSITLIPVLMGYLIRGKIKPEAKNPVNRVLIAGYRPLLEWVLHFPRLTMALGVVLIAITLIPLSRIGSEFMPPLNEGTLLYMPTALPGLSAGKAAQLLQQTDRMIKTVPEVAHVFGKAGRADTATDPAPIEMFETTVTFKPKDQWRPGMTMEKLQAELDAAVKVPGLTNLWVPPIRNRIDMLATGIKSPIGIKVLGPDTKVIEKLSDRIEQVAKTVPGVSSALAERVSGGRYVDVQIRPEAAARYGLSQGDLQRLIGTVVGGDPIAETIEGRERYPIVVRYPRADRDSLGALAQLPIIAPGGVQLTLDQVATLSLSPGPPMLKSENGRLAGYVFVDVAGRDLGSVVEDLQAAVAREVKLPPGYALGWSGQYEYLQRALASLQWVVPAALAIIFLLIYLVFRDVIEASIIMLSLPLALVGGLWLIWMLGHAISVATLIGFIALAGVAAEFGVIMLLYLRQAWHRELERNPHAGPDELDAAIREGAVLRVRPKAMTVAVILAGLIPLFIGSGAGSEVMQRIAAPMIGGMVTAPLLSMLIIPAAYRLLCRRRIARSRSTPVTP</sequence>
<comment type="similarity">
    <text evidence="2">Belongs to the resistance-nodulation-cell division (RND) (TC 2.A.6) family.</text>
</comment>
<proteinExistence type="inferred from homology"/>
<dbReference type="InterPro" id="IPR001036">
    <property type="entry name" value="Acrflvin-R"/>
</dbReference>
<comment type="caution">
    <text evidence="9">The sequence shown here is derived from an EMBL/GenBank/DDBJ whole genome shotgun (WGS) entry which is preliminary data.</text>
</comment>
<keyword evidence="5 8" id="KW-0812">Transmembrane</keyword>
<keyword evidence="3" id="KW-0813">Transport</keyword>
<feature type="transmembrane region" description="Helical" evidence="8">
    <location>
        <begin position="533"/>
        <end position="552"/>
    </location>
</feature>
<dbReference type="Gene3D" id="1.20.1640.10">
    <property type="entry name" value="Multidrug efflux transporter AcrB transmembrane domain"/>
    <property type="match status" value="2"/>
</dbReference>
<dbReference type="SUPFAM" id="SSF82693">
    <property type="entry name" value="Multidrug efflux transporter AcrB pore domain, PN1, PN2, PC1 and PC2 subdomains"/>
    <property type="match status" value="2"/>
</dbReference>
<dbReference type="InterPro" id="IPR027463">
    <property type="entry name" value="AcrB_DN_DC_subdom"/>
</dbReference>
<protein>
    <submittedName>
        <fullName evidence="9">Cation transporter</fullName>
    </submittedName>
</protein>
<evidence type="ECO:0000313" key="9">
    <source>
        <dbReference type="EMBL" id="GHA86925.1"/>
    </source>
</evidence>
<dbReference type="Gene3D" id="3.30.2090.10">
    <property type="entry name" value="Multidrug efflux transporter AcrB TolC docking domain, DN and DC subdomains"/>
    <property type="match status" value="2"/>
</dbReference>
<dbReference type="Gene3D" id="3.30.70.1440">
    <property type="entry name" value="Multidrug efflux transporter AcrB pore domain"/>
    <property type="match status" value="1"/>
</dbReference>
<evidence type="ECO:0000256" key="5">
    <source>
        <dbReference type="ARBA" id="ARBA00022692"/>
    </source>
</evidence>
<keyword evidence="6 8" id="KW-1133">Transmembrane helix</keyword>
<reference evidence="9" key="2">
    <citation type="submission" date="2020-09" db="EMBL/GenBank/DDBJ databases">
        <authorList>
            <person name="Sun Q."/>
            <person name="Kim S."/>
        </authorList>
    </citation>
    <scope>NUCLEOTIDE SEQUENCE</scope>
    <source>
        <strain evidence="9">KCTC 23077</strain>
    </source>
</reference>
<dbReference type="GO" id="GO:0008324">
    <property type="term" value="F:monoatomic cation transmembrane transporter activity"/>
    <property type="evidence" value="ECO:0007669"/>
    <property type="project" value="InterPro"/>
</dbReference>
<dbReference type="NCBIfam" id="TIGR00914">
    <property type="entry name" value="2A0601"/>
    <property type="match status" value="1"/>
</dbReference>
<dbReference type="Gene3D" id="3.30.70.1430">
    <property type="entry name" value="Multidrug efflux transporter AcrB pore domain"/>
    <property type="match status" value="2"/>
</dbReference>
<dbReference type="SUPFAM" id="SSF82714">
    <property type="entry name" value="Multidrug efflux transporter AcrB TolC docking domain, DN and DC subdomains"/>
    <property type="match status" value="2"/>
</dbReference>
<dbReference type="PRINTS" id="PR00702">
    <property type="entry name" value="ACRIFLAVINRP"/>
</dbReference>
<feature type="transmembrane region" description="Helical" evidence="8">
    <location>
        <begin position="1012"/>
        <end position="1034"/>
    </location>
</feature>
<dbReference type="RefSeq" id="WP_189457314.1">
    <property type="nucleotide sequence ID" value="NZ_BMYD01000005.1"/>
</dbReference>
<evidence type="ECO:0000256" key="1">
    <source>
        <dbReference type="ARBA" id="ARBA00004651"/>
    </source>
</evidence>
<dbReference type="PANTHER" id="PTHR32063">
    <property type="match status" value="1"/>
</dbReference>
<reference evidence="9" key="1">
    <citation type="journal article" date="2014" name="Int. J. Syst. Evol. Microbiol.">
        <title>Complete genome sequence of Corynebacterium casei LMG S-19264T (=DSM 44701T), isolated from a smear-ripened cheese.</title>
        <authorList>
            <consortium name="US DOE Joint Genome Institute (JGI-PGF)"/>
            <person name="Walter F."/>
            <person name="Albersmeier A."/>
            <person name="Kalinowski J."/>
            <person name="Ruckert C."/>
        </authorList>
    </citation>
    <scope>NUCLEOTIDE SEQUENCE</scope>
    <source>
        <strain evidence="9">KCTC 23077</strain>
    </source>
</reference>
<dbReference type="SUPFAM" id="SSF82866">
    <property type="entry name" value="Multidrug efflux transporter AcrB transmembrane domain"/>
    <property type="match status" value="2"/>
</dbReference>
<evidence type="ECO:0000256" key="7">
    <source>
        <dbReference type="ARBA" id="ARBA00023136"/>
    </source>
</evidence>
<name>A0A918T3S4_9GAMM</name>
<dbReference type="Pfam" id="PF00873">
    <property type="entry name" value="ACR_tran"/>
    <property type="match status" value="1"/>
</dbReference>
<dbReference type="GO" id="GO:0005886">
    <property type="term" value="C:plasma membrane"/>
    <property type="evidence" value="ECO:0007669"/>
    <property type="project" value="UniProtKB-SubCell"/>
</dbReference>
<dbReference type="InterPro" id="IPR004763">
    <property type="entry name" value="CusA-like"/>
</dbReference>
<feature type="transmembrane region" description="Helical" evidence="8">
    <location>
        <begin position="896"/>
        <end position="914"/>
    </location>
</feature>
<dbReference type="GO" id="GO:0042910">
    <property type="term" value="F:xenobiotic transmembrane transporter activity"/>
    <property type="evidence" value="ECO:0007669"/>
    <property type="project" value="TreeGrafter"/>
</dbReference>